<evidence type="ECO:0000313" key="2">
    <source>
        <dbReference type="Proteomes" id="UP001629235"/>
    </source>
</evidence>
<dbReference type="Proteomes" id="UP001629235">
    <property type="component" value="Unassembled WGS sequence"/>
</dbReference>
<reference evidence="1 2" key="1">
    <citation type="journal article" date="2024" name="Chem. Sci.">
        <title>Discovery of megapolipeptins by genome mining of a Burkholderiales bacteria collection.</title>
        <authorList>
            <person name="Paulo B.S."/>
            <person name="Recchia M.J.J."/>
            <person name="Lee S."/>
            <person name="Fergusson C.H."/>
            <person name="Romanowski S.B."/>
            <person name="Hernandez A."/>
            <person name="Krull N."/>
            <person name="Liu D.Y."/>
            <person name="Cavanagh H."/>
            <person name="Bos A."/>
            <person name="Gray C.A."/>
            <person name="Murphy B.T."/>
            <person name="Linington R.G."/>
            <person name="Eustaquio A.S."/>
        </authorList>
    </citation>
    <scope>NUCLEOTIDE SEQUENCE [LARGE SCALE GENOMIC DNA]</scope>
    <source>
        <strain evidence="1 2">RL18-126-BIB-B</strain>
    </source>
</reference>
<evidence type="ECO:0000313" key="1">
    <source>
        <dbReference type="EMBL" id="MFM0108295.1"/>
    </source>
</evidence>
<protein>
    <submittedName>
        <fullName evidence="1">Uncharacterized protein</fullName>
    </submittedName>
</protein>
<keyword evidence="2" id="KW-1185">Reference proteome</keyword>
<name>A0ACC7NMQ4_9BURK</name>
<accession>A0ACC7NMQ4</accession>
<comment type="caution">
    <text evidence="1">The sequence shown here is derived from an EMBL/GenBank/DDBJ whole genome shotgun (WGS) entry which is preliminary data.</text>
</comment>
<proteinExistence type="predicted"/>
<gene>
    <name evidence="1" type="ORF">PQR01_33895</name>
</gene>
<organism evidence="1 2">
    <name type="scientific">Paraburkholderia rhynchosiae</name>
    <dbReference type="NCBI Taxonomy" id="487049"/>
    <lineage>
        <taxon>Bacteria</taxon>
        <taxon>Pseudomonadati</taxon>
        <taxon>Pseudomonadota</taxon>
        <taxon>Betaproteobacteria</taxon>
        <taxon>Burkholderiales</taxon>
        <taxon>Burkholderiaceae</taxon>
        <taxon>Paraburkholderia</taxon>
    </lineage>
</organism>
<sequence>MTLRALSSGVATPAVRAMGIETKGLTLETPASRVQPAAAGLRVTIDAVR</sequence>
<dbReference type="EMBL" id="JAQQDW010000111">
    <property type="protein sequence ID" value="MFM0108295.1"/>
    <property type="molecule type" value="Genomic_DNA"/>
</dbReference>